<dbReference type="InterPro" id="IPR034596">
    <property type="entry name" value="Ribosomal_mL52"/>
</dbReference>
<protein>
    <recommendedName>
        <fullName evidence="7">Large ribosomal subunit protein mL52</fullName>
    </recommendedName>
    <alternativeName>
        <fullName evidence="8">39S ribosomal protein L52, mitochondrial</fullName>
    </alternativeName>
</protein>
<comment type="caution">
    <text evidence="10">The sequence shown here is derived from an EMBL/GenBank/DDBJ whole genome shotgun (WGS) entry which is preliminary data.</text>
</comment>
<proteinExistence type="inferred from homology"/>
<dbReference type="Pfam" id="PF18699">
    <property type="entry name" value="MRPL52"/>
    <property type="match status" value="1"/>
</dbReference>
<accession>A0AAN8PHL3</accession>
<name>A0AAN8PHL3_POLSC</name>
<feature type="coiled-coil region" evidence="9">
    <location>
        <begin position="75"/>
        <end position="102"/>
    </location>
</feature>
<comment type="similarity">
    <text evidence="2">Belongs to the mitochondrion-specific ribosomal protein mL52 family.</text>
</comment>
<dbReference type="GO" id="GO:0032543">
    <property type="term" value="P:mitochondrial translation"/>
    <property type="evidence" value="ECO:0007669"/>
    <property type="project" value="InterPro"/>
</dbReference>
<evidence type="ECO:0000256" key="8">
    <source>
        <dbReference type="ARBA" id="ARBA00035425"/>
    </source>
</evidence>
<dbReference type="PANTHER" id="PTHR34090">
    <property type="entry name" value="39S RIBOSOMAL PROTEIN L52, MITOCHONDRIAL"/>
    <property type="match status" value="1"/>
</dbReference>
<organism evidence="10 11">
    <name type="scientific">Polyplax serrata</name>
    <name type="common">Common mouse louse</name>
    <dbReference type="NCBI Taxonomy" id="468196"/>
    <lineage>
        <taxon>Eukaryota</taxon>
        <taxon>Metazoa</taxon>
        <taxon>Ecdysozoa</taxon>
        <taxon>Arthropoda</taxon>
        <taxon>Hexapoda</taxon>
        <taxon>Insecta</taxon>
        <taxon>Pterygota</taxon>
        <taxon>Neoptera</taxon>
        <taxon>Paraneoptera</taxon>
        <taxon>Psocodea</taxon>
        <taxon>Troctomorpha</taxon>
        <taxon>Phthiraptera</taxon>
        <taxon>Anoplura</taxon>
        <taxon>Polyplacidae</taxon>
        <taxon>Polyplax</taxon>
    </lineage>
</organism>
<evidence type="ECO:0000256" key="9">
    <source>
        <dbReference type="SAM" id="Coils"/>
    </source>
</evidence>
<dbReference type="GO" id="GO:0003735">
    <property type="term" value="F:structural constituent of ribosome"/>
    <property type="evidence" value="ECO:0007669"/>
    <property type="project" value="InterPro"/>
</dbReference>
<evidence type="ECO:0000256" key="6">
    <source>
        <dbReference type="ARBA" id="ARBA00023274"/>
    </source>
</evidence>
<evidence type="ECO:0000256" key="1">
    <source>
        <dbReference type="ARBA" id="ARBA00004173"/>
    </source>
</evidence>
<evidence type="ECO:0000313" key="11">
    <source>
        <dbReference type="Proteomes" id="UP001372834"/>
    </source>
</evidence>
<sequence length="134" mass="15436">MAISRVVLSKGLRILNFSQKNFSTSTLNCNVWRKGQGLEQNPNSYGPLRFTPDYSFVDGRPVPLSITKQRRLILQKEYCEKIKKLSNELDEELKSYHEAKAREATEREAIIKSKLKPKGIALLKSNMKQPIRDK</sequence>
<dbReference type="EMBL" id="JAWJWE010000007">
    <property type="protein sequence ID" value="KAK6632705.1"/>
    <property type="molecule type" value="Genomic_DNA"/>
</dbReference>
<evidence type="ECO:0000256" key="5">
    <source>
        <dbReference type="ARBA" id="ARBA00023128"/>
    </source>
</evidence>
<keyword evidence="6" id="KW-0687">Ribonucleoprotein</keyword>
<keyword evidence="5" id="KW-0496">Mitochondrion</keyword>
<reference evidence="10 11" key="1">
    <citation type="submission" date="2023-10" db="EMBL/GenBank/DDBJ databases">
        <title>Genomes of two closely related lineages of the louse Polyplax serrata with different host specificities.</title>
        <authorList>
            <person name="Martinu J."/>
            <person name="Tarabai H."/>
            <person name="Stefka J."/>
            <person name="Hypsa V."/>
        </authorList>
    </citation>
    <scope>NUCLEOTIDE SEQUENCE [LARGE SCALE GENOMIC DNA]</scope>
    <source>
        <strain evidence="10">HR10_N</strain>
    </source>
</reference>
<keyword evidence="3" id="KW-0809">Transit peptide</keyword>
<evidence type="ECO:0000313" key="10">
    <source>
        <dbReference type="EMBL" id="KAK6632705.1"/>
    </source>
</evidence>
<keyword evidence="9" id="KW-0175">Coiled coil</keyword>
<comment type="subcellular location">
    <subcellularLocation>
        <location evidence="1">Mitochondrion</location>
    </subcellularLocation>
</comment>
<dbReference type="PANTHER" id="PTHR34090:SF1">
    <property type="entry name" value="LARGE RIBOSOMAL SUBUNIT PROTEIN ML52"/>
    <property type="match status" value="1"/>
</dbReference>
<evidence type="ECO:0000256" key="7">
    <source>
        <dbReference type="ARBA" id="ARBA00035181"/>
    </source>
</evidence>
<dbReference type="Proteomes" id="UP001372834">
    <property type="component" value="Unassembled WGS sequence"/>
</dbReference>
<evidence type="ECO:0000256" key="3">
    <source>
        <dbReference type="ARBA" id="ARBA00022946"/>
    </source>
</evidence>
<evidence type="ECO:0000256" key="2">
    <source>
        <dbReference type="ARBA" id="ARBA00007232"/>
    </source>
</evidence>
<dbReference type="AlphaFoldDB" id="A0AAN8PHL3"/>
<keyword evidence="4" id="KW-0689">Ribosomal protein</keyword>
<dbReference type="GO" id="GO:0005762">
    <property type="term" value="C:mitochondrial large ribosomal subunit"/>
    <property type="evidence" value="ECO:0007669"/>
    <property type="project" value="InterPro"/>
</dbReference>
<evidence type="ECO:0000256" key="4">
    <source>
        <dbReference type="ARBA" id="ARBA00022980"/>
    </source>
</evidence>
<gene>
    <name evidence="10" type="ORF">RUM43_013475</name>
</gene>